<dbReference type="EMBL" id="LT635766">
    <property type="protein sequence ID" value="SGZ54498.1"/>
    <property type="molecule type" value="Genomic_DNA"/>
</dbReference>
<dbReference type="Pfam" id="PF14024">
    <property type="entry name" value="DUF4240"/>
    <property type="match status" value="1"/>
</dbReference>
<protein>
    <submittedName>
        <fullName evidence="2">CIC11C00000003482</fullName>
    </submittedName>
</protein>
<evidence type="ECO:0000313" key="3">
    <source>
        <dbReference type="Proteomes" id="UP000182259"/>
    </source>
</evidence>
<reference evidence="2 3" key="1">
    <citation type="submission" date="2016-10" db="EMBL/GenBank/DDBJ databases">
        <authorList>
            <person name="de Groot N.N."/>
        </authorList>
    </citation>
    <scope>NUCLEOTIDE SEQUENCE [LARGE SCALE GENOMIC DNA]</scope>
    <source>
        <strain evidence="2 3">PYCC 4715</strain>
    </source>
</reference>
<dbReference type="InterPro" id="IPR025334">
    <property type="entry name" value="DUF4240"/>
</dbReference>
<dbReference type="AlphaFoldDB" id="A0A1L0BVZ5"/>
<evidence type="ECO:0000313" key="2">
    <source>
        <dbReference type="EMBL" id="SGZ54498.1"/>
    </source>
</evidence>
<organism evidence="2 3">
    <name type="scientific">Sungouiella intermedia</name>
    <dbReference type="NCBI Taxonomy" id="45354"/>
    <lineage>
        <taxon>Eukaryota</taxon>
        <taxon>Fungi</taxon>
        <taxon>Dikarya</taxon>
        <taxon>Ascomycota</taxon>
        <taxon>Saccharomycotina</taxon>
        <taxon>Pichiomycetes</taxon>
        <taxon>Metschnikowiaceae</taxon>
        <taxon>Sungouiella</taxon>
    </lineage>
</organism>
<sequence>MTVDDLSQLEPISEPMDEDKFWTIVNKSLQETGNEDDQLKWLISETGKMTAEEMIGFRLQCERLIWELYTSEMWCAGYLMNGGCSDDGFEYFRRWVVSRGKDVYYNAKADPDSLISQVTGDSEIDFGFEFESFSYASIDAFKEKFKKNIWDYTDYETFRTKRGYTFEITFNWKEDEPETMKAICPKLYERCW</sequence>
<evidence type="ECO:0000259" key="1">
    <source>
        <dbReference type="Pfam" id="PF14024"/>
    </source>
</evidence>
<accession>A0A1L0BVZ5</accession>
<proteinExistence type="predicted"/>
<name>A0A1L0BVZ5_9ASCO</name>
<gene>
    <name evidence="2" type="ORF">SAMEA4029009_CIC11G00000003482</name>
</gene>
<feature type="domain" description="DUF4240" evidence="1">
    <location>
        <begin position="16"/>
        <end position="142"/>
    </location>
</feature>
<dbReference type="Proteomes" id="UP000182259">
    <property type="component" value="Chromosome III"/>
</dbReference>